<gene>
    <name evidence="1" type="ORF">SAMN06296052_12419</name>
</gene>
<evidence type="ECO:0000313" key="2">
    <source>
        <dbReference type="Proteomes" id="UP000198432"/>
    </source>
</evidence>
<protein>
    <submittedName>
        <fullName evidence="1">Uncharacterized protein</fullName>
    </submittedName>
</protein>
<reference evidence="2" key="1">
    <citation type="submission" date="2017-06" db="EMBL/GenBank/DDBJ databases">
        <authorList>
            <person name="Varghese N."/>
            <person name="Submissions S."/>
        </authorList>
    </citation>
    <scope>NUCLEOTIDE SEQUENCE [LARGE SCALE GENOMIC DNA]</scope>
    <source>
        <strain evidence="2">NKM1</strain>
    </source>
</reference>
<dbReference type="OrthoDB" id="853600at2"/>
<accession>A0A239JVQ0</accession>
<dbReference type="EMBL" id="FZOQ01000024">
    <property type="protein sequence ID" value="SNT09987.1"/>
    <property type="molecule type" value="Genomic_DNA"/>
</dbReference>
<keyword evidence="2" id="KW-1185">Reference proteome</keyword>
<organism evidence="1 2">
    <name type="scientific">Pontibacter ummariensis</name>
    <dbReference type="NCBI Taxonomy" id="1610492"/>
    <lineage>
        <taxon>Bacteria</taxon>
        <taxon>Pseudomonadati</taxon>
        <taxon>Bacteroidota</taxon>
        <taxon>Cytophagia</taxon>
        <taxon>Cytophagales</taxon>
        <taxon>Hymenobacteraceae</taxon>
        <taxon>Pontibacter</taxon>
    </lineage>
</organism>
<evidence type="ECO:0000313" key="1">
    <source>
        <dbReference type="EMBL" id="SNT09987.1"/>
    </source>
</evidence>
<sequence length="84" mass="8871">MRITAKHSPQAVASSYNSAIVSALLPHLLQEEEPVGYATIDGHVVTHLDGASAVSNGAGIFIGDYFVGIADSYQSISNSSFVRY</sequence>
<dbReference type="Proteomes" id="UP000198432">
    <property type="component" value="Unassembled WGS sequence"/>
</dbReference>
<dbReference type="RefSeq" id="WP_089321083.1">
    <property type="nucleotide sequence ID" value="NZ_FZOQ01000024.1"/>
</dbReference>
<dbReference type="AlphaFoldDB" id="A0A239JVQ0"/>
<name>A0A239JVQ0_9BACT</name>
<proteinExistence type="predicted"/>